<evidence type="ECO:0000259" key="3">
    <source>
        <dbReference type="Pfam" id="PF16220"/>
    </source>
</evidence>
<dbReference type="PIRSF" id="PIRSF018266">
    <property type="entry name" value="FecR"/>
    <property type="match status" value="1"/>
</dbReference>
<sequence length="330" mass="35186">MTSSDPGIEQAAAHWAVRASHGELDGEQQAALDLWLARDRRHRGAYLRARAGLKILDRALTAEPPRQSHVNDNDKPGWRDAGLFRRLRGQGGAGGAVLMAGLALCLLLVIPAGLPSIMPVRAPAMPDAAETMKLADGSVVTLRDGGRIQVSMSDQTRRIVLLSGEASFKVAKDQARPFVVQSGSVYAQATGTRYSVRRQGESGGAIAVAEGSVLVWARDEREQAVLLRAGDKLALEPTLAPQRTVAAERPLPPPAIAKISLDDVPIASAVARFNRINSTQIVIADPAIGDLRIVGLFRANDPEGFAEAVAQFADAEVAHEKGRIVIKMKS</sequence>
<evidence type="ECO:0000259" key="2">
    <source>
        <dbReference type="Pfam" id="PF04773"/>
    </source>
</evidence>
<reference evidence="4 5" key="1">
    <citation type="submission" date="2019-06" db="EMBL/GenBank/DDBJ databases">
        <authorList>
            <person name="Lee I."/>
            <person name="Jang G.I."/>
            <person name="Hwang C.Y."/>
        </authorList>
    </citation>
    <scope>NUCLEOTIDE SEQUENCE [LARGE SCALE GENOMIC DNA]</scope>
    <source>
        <strain evidence="4 5">PAMC 28131</strain>
    </source>
</reference>
<evidence type="ECO:0000313" key="5">
    <source>
        <dbReference type="Proteomes" id="UP000319897"/>
    </source>
</evidence>
<keyword evidence="1" id="KW-0472">Membrane</keyword>
<dbReference type="AlphaFoldDB" id="A0A501XSJ2"/>
<dbReference type="InterPro" id="IPR006860">
    <property type="entry name" value="FecR"/>
</dbReference>
<dbReference type="Proteomes" id="UP000319897">
    <property type="component" value="Unassembled WGS sequence"/>
</dbReference>
<dbReference type="GO" id="GO:0016989">
    <property type="term" value="F:sigma factor antagonist activity"/>
    <property type="evidence" value="ECO:0007669"/>
    <property type="project" value="TreeGrafter"/>
</dbReference>
<dbReference type="PANTHER" id="PTHR30273:SF2">
    <property type="entry name" value="PROTEIN FECR"/>
    <property type="match status" value="1"/>
</dbReference>
<keyword evidence="5" id="KW-1185">Reference proteome</keyword>
<protein>
    <submittedName>
        <fullName evidence="4">DUF4880 domain-containing protein</fullName>
    </submittedName>
</protein>
<dbReference type="PANTHER" id="PTHR30273">
    <property type="entry name" value="PERIPLASMIC SIGNAL SENSOR AND SIGMA FACTOR ACTIVATOR FECR-RELATED"/>
    <property type="match status" value="1"/>
</dbReference>
<organism evidence="4 5">
    <name type="scientific">Sandaracinobacter neustonicus</name>
    <dbReference type="NCBI Taxonomy" id="1715348"/>
    <lineage>
        <taxon>Bacteria</taxon>
        <taxon>Pseudomonadati</taxon>
        <taxon>Pseudomonadota</taxon>
        <taxon>Alphaproteobacteria</taxon>
        <taxon>Sphingomonadales</taxon>
        <taxon>Sphingosinicellaceae</taxon>
        <taxon>Sandaracinobacter</taxon>
    </lineage>
</organism>
<evidence type="ECO:0000256" key="1">
    <source>
        <dbReference type="SAM" id="Phobius"/>
    </source>
</evidence>
<dbReference type="Pfam" id="PF04773">
    <property type="entry name" value="FecR"/>
    <property type="match status" value="1"/>
</dbReference>
<comment type="caution">
    <text evidence="4">The sequence shown here is derived from an EMBL/GenBank/DDBJ whole genome shotgun (WGS) entry which is preliminary data.</text>
</comment>
<keyword evidence="1" id="KW-1133">Transmembrane helix</keyword>
<gene>
    <name evidence="4" type="ORF">FJQ54_02380</name>
</gene>
<accession>A0A501XSJ2</accession>
<feature type="transmembrane region" description="Helical" evidence="1">
    <location>
        <begin position="93"/>
        <end position="114"/>
    </location>
</feature>
<proteinExistence type="predicted"/>
<dbReference type="Gene3D" id="2.60.120.1440">
    <property type="match status" value="1"/>
</dbReference>
<dbReference type="OrthoDB" id="9798846at2"/>
<dbReference type="EMBL" id="VFSU01000011">
    <property type="protein sequence ID" value="TPE63722.1"/>
    <property type="molecule type" value="Genomic_DNA"/>
</dbReference>
<dbReference type="RefSeq" id="WP_140926759.1">
    <property type="nucleotide sequence ID" value="NZ_VFSU01000011.1"/>
</dbReference>
<dbReference type="InterPro" id="IPR012373">
    <property type="entry name" value="Ferrdict_sens_TM"/>
</dbReference>
<dbReference type="InterPro" id="IPR032623">
    <property type="entry name" value="FecR_N"/>
</dbReference>
<keyword evidence="1" id="KW-0812">Transmembrane</keyword>
<dbReference type="Pfam" id="PF16220">
    <property type="entry name" value="DUF4880"/>
    <property type="match status" value="1"/>
</dbReference>
<feature type="domain" description="FecR protein" evidence="2">
    <location>
        <begin position="128"/>
        <end position="213"/>
    </location>
</feature>
<name>A0A501XSJ2_9SPHN</name>
<evidence type="ECO:0000313" key="4">
    <source>
        <dbReference type="EMBL" id="TPE63722.1"/>
    </source>
</evidence>
<feature type="domain" description="FecR N-terminal" evidence="3">
    <location>
        <begin position="10"/>
        <end position="50"/>
    </location>
</feature>